<keyword evidence="3" id="KW-0223">Dioxygenase</keyword>
<keyword evidence="1" id="KW-0560">Oxidoreductase</keyword>
<evidence type="ECO:0000313" key="4">
    <source>
        <dbReference type="Proteomes" id="UP000007058"/>
    </source>
</evidence>
<dbReference type="Proteomes" id="UP000007058">
    <property type="component" value="Chromosome"/>
</dbReference>
<dbReference type="RefSeq" id="WP_011385726.1">
    <property type="nucleotide sequence ID" value="NC_007626.1"/>
</dbReference>
<sequence length="288" mass="31982">MIPSYFRLDDRDAYGRWRESRLARAPRDVGDLVVEVGDIAALSGAELAALRDRLGRCNMAVYAERPKPGRDDKAALKSLGARLGLATLDANALADDDGITPLAVHREGQRARYIPYTERPITWHTDGYYNPPERIVRALLLHCAGKAAEGGANRLMDHEMLYILLRDQDPELIRVLMQPDAMTIPGNDEEGLTRPATVGPVFSVNADGSLHMRYTARSRNVVWSEAAAPAAAAIRRLLDGPSPHIFEHVLEPGQGLVSNNPLHTREPFKDDPASPRLLYRARYHERIS</sequence>
<evidence type="ECO:0000313" key="3">
    <source>
        <dbReference type="EMBL" id="BAE52170.1"/>
    </source>
</evidence>
<dbReference type="InterPro" id="IPR042098">
    <property type="entry name" value="TauD-like_sf"/>
</dbReference>
<gene>
    <name evidence="3" type="ordered locus">amb3366</name>
</gene>
<evidence type="ECO:0000256" key="1">
    <source>
        <dbReference type="ARBA" id="ARBA00023002"/>
    </source>
</evidence>
<proteinExistence type="predicted"/>
<reference evidence="3 4" key="1">
    <citation type="journal article" date="2005" name="DNA Res.">
        <title>Complete genome sequence of the facultative anaerobic magnetotactic bacterium Magnetospirillum sp. strain AMB-1.</title>
        <authorList>
            <person name="Matsunaga T."/>
            <person name="Okamura Y."/>
            <person name="Fukuda Y."/>
            <person name="Wahyudi A.T."/>
            <person name="Murase Y."/>
            <person name="Takeyama H."/>
        </authorList>
    </citation>
    <scope>NUCLEOTIDE SEQUENCE [LARGE SCALE GENOMIC DNA]</scope>
    <source>
        <strain evidence="4">ATCC 700264 / AMB-1</strain>
    </source>
</reference>
<keyword evidence="4" id="KW-1185">Reference proteome</keyword>
<accession>Q2W1V5</accession>
<dbReference type="AlphaFoldDB" id="Q2W1V5"/>
<dbReference type="STRING" id="342108.amb3366"/>
<organism evidence="3 4">
    <name type="scientific">Paramagnetospirillum magneticum (strain ATCC 700264 / AMB-1)</name>
    <name type="common">Magnetospirillum magneticum</name>
    <dbReference type="NCBI Taxonomy" id="342108"/>
    <lineage>
        <taxon>Bacteria</taxon>
        <taxon>Pseudomonadati</taxon>
        <taxon>Pseudomonadota</taxon>
        <taxon>Alphaproteobacteria</taxon>
        <taxon>Rhodospirillales</taxon>
        <taxon>Magnetospirillaceae</taxon>
        <taxon>Paramagnetospirillum</taxon>
    </lineage>
</organism>
<protein>
    <submittedName>
        <fullName evidence="3">Probable taurine catabolism dioxygenase</fullName>
    </submittedName>
</protein>
<dbReference type="SUPFAM" id="SSF51197">
    <property type="entry name" value="Clavaminate synthase-like"/>
    <property type="match status" value="1"/>
</dbReference>
<dbReference type="GO" id="GO:0016706">
    <property type="term" value="F:2-oxoglutarate-dependent dioxygenase activity"/>
    <property type="evidence" value="ECO:0007669"/>
    <property type="project" value="UniProtKB-ARBA"/>
</dbReference>
<name>Q2W1V5_PARM1</name>
<feature type="domain" description="TauD/TfdA-like" evidence="2">
    <location>
        <begin position="74"/>
        <end position="281"/>
    </location>
</feature>
<dbReference type="KEGG" id="mag:amb3366"/>
<dbReference type="Pfam" id="PF02668">
    <property type="entry name" value="TauD"/>
    <property type="match status" value="1"/>
</dbReference>
<dbReference type="EMBL" id="AP007255">
    <property type="protein sequence ID" value="BAE52170.1"/>
    <property type="molecule type" value="Genomic_DNA"/>
</dbReference>
<dbReference type="HOGENOM" id="CLU_952821_0_0_5"/>
<evidence type="ECO:0000259" key="2">
    <source>
        <dbReference type="Pfam" id="PF02668"/>
    </source>
</evidence>
<dbReference type="Gene3D" id="3.60.130.10">
    <property type="entry name" value="Clavaminate synthase-like"/>
    <property type="match status" value="1"/>
</dbReference>
<dbReference type="InterPro" id="IPR003819">
    <property type="entry name" value="TauD/TfdA-like"/>
</dbReference>